<dbReference type="EMBL" id="RBOW01000996">
    <property type="protein sequence ID" value="RMN17640.1"/>
    <property type="molecule type" value="Genomic_DNA"/>
</dbReference>
<feature type="region of interest" description="Disordered" evidence="1">
    <location>
        <begin position="1"/>
        <end position="43"/>
    </location>
</feature>
<evidence type="ECO:0000313" key="2">
    <source>
        <dbReference type="EMBL" id="KPW73319.1"/>
    </source>
</evidence>
<dbReference type="Proteomes" id="UP000050564">
    <property type="component" value="Unassembled WGS sequence"/>
</dbReference>
<dbReference type="EMBL" id="LJPX01000311">
    <property type="protein sequence ID" value="KPW73319.1"/>
    <property type="molecule type" value="Genomic_DNA"/>
</dbReference>
<name>A0A0P9LRV2_PSECA</name>
<evidence type="ECO:0000313" key="3">
    <source>
        <dbReference type="EMBL" id="RMN17640.1"/>
    </source>
</evidence>
<dbReference type="AlphaFoldDB" id="A0A0P9LRV2"/>
<reference evidence="2 4" key="1">
    <citation type="submission" date="2015-09" db="EMBL/GenBank/DDBJ databases">
        <title>Genome announcement of multiple Pseudomonas syringae strains.</title>
        <authorList>
            <person name="Thakur S."/>
            <person name="Wang P.W."/>
            <person name="Gong Y."/>
            <person name="Weir B.S."/>
            <person name="Guttman D.S."/>
        </authorList>
    </citation>
    <scope>NUCLEOTIDE SEQUENCE [LARGE SCALE GENOMIC DNA]</scope>
    <source>
        <strain evidence="2 4">ICMP2823</strain>
    </source>
</reference>
<sequence>MSEARGVVARAQDQSHEQGKRKTEPRTHTHPATRRKSGRASLSVCCGLNKRDYRLLHPT</sequence>
<feature type="compositionally biased region" description="Basic residues" evidence="1">
    <location>
        <begin position="28"/>
        <end position="38"/>
    </location>
</feature>
<dbReference type="Proteomes" id="UP000281372">
    <property type="component" value="Unassembled WGS sequence"/>
</dbReference>
<comment type="caution">
    <text evidence="2">The sequence shown here is derived from an EMBL/GenBank/DDBJ whole genome shotgun (WGS) entry which is preliminary data.</text>
</comment>
<proteinExistence type="predicted"/>
<evidence type="ECO:0000256" key="1">
    <source>
        <dbReference type="SAM" id="MobiDB-lite"/>
    </source>
</evidence>
<feature type="compositionally biased region" description="Basic and acidic residues" evidence="1">
    <location>
        <begin position="13"/>
        <end position="27"/>
    </location>
</feature>
<reference evidence="3 5" key="2">
    <citation type="submission" date="2018-08" db="EMBL/GenBank/DDBJ databases">
        <title>Recombination of ecologically and evolutionarily significant loci maintains genetic cohesion in the Pseudomonas syringae species complex.</title>
        <authorList>
            <person name="Dillon M."/>
            <person name="Thakur S."/>
            <person name="Almeida R.N.D."/>
            <person name="Weir B.S."/>
            <person name="Guttman D.S."/>
        </authorList>
    </citation>
    <scope>NUCLEOTIDE SEQUENCE [LARGE SCALE GENOMIC DNA]</scope>
    <source>
        <strain evidence="3 5">ICMP 2821</strain>
    </source>
</reference>
<protein>
    <submittedName>
        <fullName evidence="2">Uncharacterized protein</fullName>
    </submittedName>
</protein>
<evidence type="ECO:0000313" key="4">
    <source>
        <dbReference type="Proteomes" id="UP000050564"/>
    </source>
</evidence>
<organism evidence="2 4">
    <name type="scientific">Pseudomonas cannabina</name>
    <dbReference type="NCBI Taxonomy" id="86840"/>
    <lineage>
        <taxon>Bacteria</taxon>
        <taxon>Pseudomonadati</taxon>
        <taxon>Pseudomonadota</taxon>
        <taxon>Gammaproteobacteria</taxon>
        <taxon>Pseudomonadales</taxon>
        <taxon>Pseudomonadaceae</taxon>
        <taxon>Pseudomonas</taxon>
    </lineage>
</organism>
<evidence type="ECO:0000313" key="5">
    <source>
        <dbReference type="Proteomes" id="UP000281372"/>
    </source>
</evidence>
<accession>A0A0P9LRV2</accession>
<gene>
    <name evidence="2" type="ORF">ALO81_102076</name>
    <name evidence="3" type="ORF">ALQ64_102284</name>
</gene>